<name>A0ACB8Z5F8_ARCLA</name>
<comment type="caution">
    <text evidence="1">The sequence shown here is derived from an EMBL/GenBank/DDBJ whole genome shotgun (WGS) entry which is preliminary data.</text>
</comment>
<gene>
    <name evidence="1" type="ORF">L6452_32507</name>
</gene>
<sequence>MVMPHLNGDGHENGAKNLIAIASFIMYGLSLTAVISGLIPQFTEDVSRAVNAGKAENKSISESGGPLKMEIHVDKEQSAIDIQ</sequence>
<reference evidence="1 2" key="2">
    <citation type="journal article" date="2022" name="Mol. Ecol. Resour.">
        <title>The genomes of chicory, endive, great burdock and yacon provide insights into Asteraceae paleo-polyploidization history and plant inulin production.</title>
        <authorList>
            <person name="Fan W."/>
            <person name="Wang S."/>
            <person name="Wang H."/>
            <person name="Wang A."/>
            <person name="Jiang F."/>
            <person name="Liu H."/>
            <person name="Zhao H."/>
            <person name="Xu D."/>
            <person name="Zhang Y."/>
        </authorList>
    </citation>
    <scope>NUCLEOTIDE SEQUENCE [LARGE SCALE GENOMIC DNA]</scope>
    <source>
        <strain evidence="2">cv. Niubang</strain>
    </source>
</reference>
<organism evidence="1 2">
    <name type="scientific">Arctium lappa</name>
    <name type="common">Greater burdock</name>
    <name type="synonym">Lappa major</name>
    <dbReference type="NCBI Taxonomy" id="4217"/>
    <lineage>
        <taxon>Eukaryota</taxon>
        <taxon>Viridiplantae</taxon>
        <taxon>Streptophyta</taxon>
        <taxon>Embryophyta</taxon>
        <taxon>Tracheophyta</taxon>
        <taxon>Spermatophyta</taxon>
        <taxon>Magnoliopsida</taxon>
        <taxon>eudicotyledons</taxon>
        <taxon>Gunneridae</taxon>
        <taxon>Pentapetalae</taxon>
        <taxon>asterids</taxon>
        <taxon>campanulids</taxon>
        <taxon>Asterales</taxon>
        <taxon>Asteraceae</taxon>
        <taxon>Carduoideae</taxon>
        <taxon>Cardueae</taxon>
        <taxon>Arctiinae</taxon>
        <taxon>Arctium</taxon>
    </lineage>
</organism>
<reference evidence="2" key="1">
    <citation type="journal article" date="2022" name="Mol. Ecol. Resour.">
        <title>The genomes of chicory, endive, great burdock and yacon provide insights into Asteraceae palaeo-polyploidization history and plant inulin production.</title>
        <authorList>
            <person name="Fan W."/>
            <person name="Wang S."/>
            <person name="Wang H."/>
            <person name="Wang A."/>
            <person name="Jiang F."/>
            <person name="Liu H."/>
            <person name="Zhao H."/>
            <person name="Xu D."/>
            <person name="Zhang Y."/>
        </authorList>
    </citation>
    <scope>NUCLEOTIDE SEQUENCE [LARGE SCALE GENOMIC DNA]</scope>
    <source>
        <strain evidence="2">cv. Niubang</strain>
    </source>
</reference>
<proteinExistence type="predicted"/>
<dbReference type="EMBL" id="CM042057">
    <property type="protein sequence ID" value="KAI3692686.1"/>
    <property type="molecule type" value="Genomic_DNA"/>
</dbReference>
<dbReference type="Proteomes" id="UP001055879">
    <property type="component" value="Linkage Group LG11"/>
</dbReference>
<evidence type="ECO:0000313" key="1">
    <source>
        <dbReference type="EMBL" id="KAI3692686.1"/>
    </source>
</evidence>
<protein>
    <submittedName>
        <fullName evidence="1">Uncharacterized protein</fullName>
    </submittedName>
</protein>
<evidence type="ECO:0000313" key="2">
    <source>
        <dbReference type="Proteomes" id="UP001055879"/>
    </source>
</evidence>
<accession>A0ACB8Z5F8</accession>
<keyword evidence="2" id="KW-1185">Reference proteome</keyword>